<evidence type="ECO:0000256" key="2">
    <source>
        <dbReference type="ARBA" id="ARBA00023125"/>
    </source>
</evidence>
<dbReference type="SMART" id="SM00347">
    <property type="entry name" value="HTH_MARR"/>
    <property type="match status" value="1"/>
</dbReference>
<dbReference type="Proteomes" id="UP001183619">
    <property type="component" value="Unassembled WGS sequence"/>
</dbReference>
<evidence type="ECO:0000259" key="4">
    <source>
        <dbReference type="PROSITE" id="PS50995"/>
    </source>
</evidence>
<reference evidence="5 6" key="1">
    <citation type="submission" date="2023-07" db="EMBL/GenBank/DDBJ databases">
        <title>Sequencing the genomes of 1000 actinobacteria strains.</title>
        <authorList>
            <person name="Klenk H.-P."/>
        </authorList>
    </citation>
    <scope>NUCLEOTIDE SEQUENCE [LARGE SCALE GENOMIC DNA]</scope>
    <source>
        <strain evidence="5 6">DSM 44508</strain>
    </source>
</reference>
<feature type="domain" description="HTH marR-type" evidence="4">
    <location>
        <begin position="11"/>
        <end position="147"/>
    </location>
</feature>
<comment type="caution">
    <text evidence="5">The sequence shown here is derived from an EMBL/GenBank/DDBJ whole genome shotgun (WGS) entry which is preliminary data.</text>
</comment>
<organism evidence="5 6">
    <name type="scientific">Corynebacterium felinum</name>
    <dbReference type="NCBI Taxonomy" id="131318"/>
    <lineage>
        <taxon>Bacteria</taxon>
        <taxon>Bacillati</taxon>
        <taxon>Actinomycetota</taxon>
        <taxon>Actinomycetes</taxon>
        <taxon>Mycobacteriales</taxon>
        <taxon>Corynebacteriaceae</taxon>
        <taxon>Corynebacterium</taxon>
    </lineage>
</organism>
<sequence length="155" mass="18056">MTTPRWLNDDEQKFWRLMLNAVRKVQHYNERVLQIEHNLTSSEFAVLVSLSEAENEEMRLRDLCAALDWDRSRTSHQVTRMEKRGLVEKRRYAGDARGILIDLTDEGKRRLIEAAPSHVESVRELVFDTITPELQGPVTEYLENIMRKDIGATSC</sequence>
<gene>
    <name evidence="5" type="ORF">J2S37_001841</name>
</gene>
<accession>A0ABU2BC33</accession>
<keyword evidence="1" id="KW-0805">Transcription regulation</keyword>
<evidence type="ECO:0000256" key="1">
    <source>
        <dbReference type="ARBA" id="ARBA00023015"/>
    </source>
</evidence>
<dbReference type="InterPro" id="IPR039422">
    <property type="entry name" value="MarR/SlyA-like"/>
</dbReference>
<dbReference type="PROSITE" id="PS50995">
    <property type="entry name" value="HTH_MARR_2"/>
    <property type="match status" value="1"/>
</dbReference>
<dbReference type="Pfam" id="PF22381">
    <property type="entry name" value="Staph_reg_Sar_Rot"/>
    <property type="match status" value="1"/>
</dbReference>
<dbReference type="RefSeq" id="WP_277105536.1">
    <property type="nucleotide sequence ID" value="NZ_BAAAJS010000078.1"/>
</dbReference>
<keyword evidence="3" id="KW-0804">Transcription</keyword>
<dbReference type="PANTHER" id="PTHR33164">
    <property type="entry name" value="TRANSCRIPTIONAL REGULATOR, MARR FAMILY"/>
    <property type="match status" value="1"/>
</dbReference>
<dbReference type="Gene3D" id="1.10.10.10">
    <property type="entry name" value="Winged helix-like DNA-binding domain superfamily/Winged helix DNA-binding domain"/>
    <property type="match status" value="1"/>
</dbReference>
<dbReference type="InterPro" id="IPR055166">
    <property type="entry name" value="Transc_reg_Sar_Rot_HTH"/>
</dbReference>
<keyword evidence="2 5" id="KW-0238">DNA-binding</keyword>
<keyword evidence="6" id="KW-1185">Reference proteome</keyword>
<evidence type="ECO:0000256" key="3">
    <source>
        <dbReference type="ARBA" id="ARBA00023163"/>
    </source>
</evidence>
<dbReference type="SUPFAM" id="SSF46785">
    <property type="entry name" value="Winged helix' DNA-binding domain"/>
    <property type="match status" value="1"/>
</dbReference>
<evidence type="ECO:0000313" key="6">
    <source>
        <dbReference type="Proteomes" id="UP001183619"/>
    </source>
</evidence>
<dbReference type="PANTHER" id="PTHR33164:SF99">
    <property type="entry name" value="MARR FAMILY REGULATORY PROTEIN"/>
    <property type="match status" value="1"/>
</dbReference>
<evidence type="ECO:0000313" key="5">
    <source>
        <dbReference type="EMBL" id="MDR7355303.1"/>
    </source>
</evidence>
<name>A0ABU2BC33_9CORY</name>
<protein>
    <submittedName>
        <fullName evidence="5">DNA-binding MarR family transcriptional regulator</fullName>
    </submittedName>
</protein>
<dbReference type="InterPro" id="IPR000835">
    <property type="entry name" value="HTH_MarR-typ"/>
</dbReference>
<dbReference type="EMBL" id="JAVDYF010000001">
    <property type="protein sequence ID" value="MDR7355303.1"/>
    <property type="molecule type" value="Genomic_DNA"/>
</dbReference>
<proteinExistence type="predicted"/>
<dbReference type="GO" id="GO:0003677">
    <property type="term" value="F:DNA binding"/>
    <property type="evidence" value="ECO:0007669"/>
    <property type="project" value="UniProtKB-KW"/>
</dbReference>
<dbReference type="InterPro" id="IPR036390">
    <property type="entry name" value="WH_DNA-bd_sf"/>
</dbReference>
<dbReference type="InterPro" id="IPR036388">
    <property type="entry name" value="WH-like_DNA-bd_sf"/>
</dbReference>